<dbReference type="EMBL" id="LN877948">
    <property type="protein sequence ID" value="CUV04640.1"/>
    <property type="molecule type" value="Genomic_DNA"/>
</dbReference>
<dbReference type="Proteomes" id="UP001429100">
    <property type="component" value="Unassembled WGS sequence"/>
</dbReference>
<dbReference type="SUPFAM" id="SSF63393">
    <property type="entry name" value="RNA polymerase subunits"/>
    <property type="match status" value="1"/>
</dbReference>
<sequence>MNEKDISFAVPTGTRKIIQIRDSKTNKSTTKENYVLRLRACLSCRIILSDQQFYEGGCPNCTHLAMEFDRQKVNSCTSMSFKGMISMLKPNESWVARYNKLLPNIVPGCYAVSVSGDMVSDDEGNYNGEY</sequence>
<dbReference type="VEuPathDB" id="CryptoDB:ChTU502y2012_373g0160"/>
<dbReference type="GO" id="GO:0000993">
    <property type="term" value="F:RNA polymerase II complex binding"/>
    <property type="evidence" value="ECO:0007669"/>
    <property type="project" value="TreeGrafter"/>
</dbReference>
<dbReference type="GO" id="GO:0008270">
    <property type="term" value="F:zinc ion binding"/>
    <property type="evidence" value="ECO:0007669"/>
    <property type="project" value="InterPro"/>
</dbReference>
<accession>A0A0S4TE61</accession>
<organism evidence="6">
    <name type="scientific">Cryptosporidium hominis</name>
    <dbReference type="NCBI Taxonomy" id="237895"/>
    <lineage>
        <taxon>Eukaryota</taxon>
        <taxon>Sar</taxon>
        <taxon>Alveolata</taxon>
        <taxon>Apicomplexa</taxon>
        <taxon>Conoidasida</taxon>
        <taxon>Coccidia</taxon>
        <taxon>Eucoccidiorida</taxon>
        <taxon>Eimeriorina</taxon>
        <taxon>Cryptosporidiidae</taxon>
        <taxon>Cryptosporidium</taxon>
    </lineage>
</organism>
<dbReference type="InterPro" id="IPR022800">
    <property type="entry name" value="Spt4/RpoE2_Znf"/>
</dbReference>
<dbReference type="Pfam" id="PF06093">
    <property type="entry name" value="Spt4"/>
    <property type="match status" value="1"/>
</dbReference>
<protein>
    <submittedName>
        <fullName evidence="7">Spt4/RpoE2 zinc finger containing protein</fullName>
    </submittedName>
</protein>
<proteinExistence type="inferred from homology"/>
<dbReference type="CDD" id="cd07973">
    <property type="entry name" value="Spt4"/>
    <property type="match status" value="1"/>
</dbReference>
<evidence type="ECO:0000259" key="5">
    <source>
        <dbReference type="SMART" id="SM01389"/>
    </source>
</evidence>
<evidence type="ECO:0000256" key="2">
    <source>
        <dbReference type="ARBA" id="ARBA00010464"/>
    </source>
</evidence>
<feature type="domain" description="Spt4/RpoE2 zinc finger" evidence="5">
    <location>
        <begin position="38"/>
        <end position="115"/>
    </location>
</feature>
<reference evidence="6" key="2">
    <citation type="submission" date="2015-08" db="EMBL/GenBank/DDBJ databases">
        <authorList>
            <person name="Babu N.S."/>
            <person name="Beckwith C.J."/>
            <person name="Beseler K.G."/>
            <person name="Brison A."/>
            <person name="Carone J.V."/>
            <person name="Caskin T.P."/>
            <person name="Diamond M."/>
            <person name="Durham M.E."/>
            <person name="Foxe J.M."/>
            <person name="Go M."/>
            <person name="Henderson B.A."/>
            <person name="Jones I.B."/>
            <person name="McGettigan J.A."/>
            <person name="Micheletti S.J."/>
            <person name="Nasrallah M.E."/>
            <person name="Ortiz D."/>
            <person name="Piller C.R."/>
            <person name="Privatt S.R."/>
            <person name="Schneider S.L."/>
            <person name="Sharp S."/>
            <person name="Smith T.C."/>
            <person name="Stanton J.D."/>
            <person name="Ullery H.E."/>
            <person name="Wilson R.J."/>
            <person name="Serrano M.G."/>
            <person name="Buck G."/>
            <person name="Lee V."/>
            <person name="Wang Y."/>
            <person name="Carvalho R."/>
            <person name="Voegtly L."/>
            <person name="Shi R."/>
            <person name="Duckworth R."/>
            <person name="Johnson A."/>
            <person name="Loviza R."/>
            <person name="Walstead R."/>
            <person name="Shah Z."/>
            <person name="Kiflezghi M."/>
            <person name="Wade K."/>
            <person name="Ball S.L."/>
            <person name="Bradley K.W."/>
            <person name="Asai D.J."/>
            <person name="Bowman C.A."/>
            <person name="Russell D.A."/>
            <person name="Pope W.H."/>
            <person name="Jacobs-Sera D."/>
            <person name="Hendrix R.W."/>
            <person name="Hatfull G.F."/>
        </authorList>
    </citation>
    <scope>NUCLEOTIDE SEQUENCE [LARGE SCALE GENOMIC DNA]</scope>
</reference>
<dbReference type="EMBL" id="JTAI01000039">
    <property type="protein sequence ID" value="PPS95177.1"/>
    <property type="molecule type" value="Genomic_DNA"/>
</dbReference>
<comment type="subcellular location">
    <subcellularLocation>
        <location evidence="1">Nucleus</location>
    </subcellularLocation>
</comment>
<dbReference type="OrthoDB" id="248751at2759"/>
<comment type="similarity">
    <text evidence="2">Belongs to the SPT4 family.</text>
</comment>
<dbReference type="GO" id="GO:0140673">
    <property type="term" value="P:transcription elongation-coupled chromatin remodeling"/>
    <property type="evidence" value="ECO:0007669"/>
    <property type="project" value="InterPro"/>
</dbReference>
<dbReference type="VEuPathDB" id="CryptoDB:CHUDEA2_2820"/>
<dbReference type="PANTHER" id="PTHR12882">
    <property type="entry name" value="SUPPRESSOR OF TY 4"/>
    <property type="match status" value="1"/>
</dbReference>
<keyword evidence="4" id="KW-0539">Nucleus</keyword>
<evidence type="ECO:0000256" key="4">
    <source>
        <dbReference type="ARBA" id="ARBA00023242"/>
    </source>
</evidence>
<evidence type="ECO:0000313" key="8">
    <source>
        <dbReference type="Proteomes" id="UP001429100"/>
    </source>
</evidence>
<name>A0A0S4TE61_CRYHO</name>
<dbReference type="GO" id="GO:0006355">
    <property type="term" value="P:regulation of DNA-templated transcription"/>
    <property type="evidence" value="ECO:0007669"/>
    <property type="project" value="InterPro"/>
</dbReference>
<reference evidence="7 8" key="1">
    <citation type="submission" date="2014-11" db="EMBL/GenBank/DDBJ databases">
        <title>Comparative genomic analysis of Cryptosporidium hominis reveals occurrence of genetic recombination in virulent subtypes.</title>
        <authorList>
            <person name="Guo Y."/>
            <person name="Tang K."/>
            <person name="Frace M."/>
            <person name="Li N."/>
            <person name="Roellig D.M."/>
            <person name="Sammons S."/>
            <person name="Knipe K."/>
            <person name="Rowe L."/>
            <person name="Feng Y."/>
            <person name="Xiao L."/>
        </authorList>
    </citation>
    <scope>NUCLEOTIDE SEQUENCE [LARGE SCALE GENOMIC DNA]</scope>
    <source>
        <strain evidence="7">30976</strain>
    </source>
</reference>
<dbReference type="GO" id="GO:0032044">
    <property type="term" value="C:DSIF complex"/>
    <property type="evidence" value="ECO:0007669"/>
    <property type="project" value="TreeGrafter"/>
</dbReference>
<dbReference type="AlphaFoldDB" id="A0A0S4TE61"/>
<evidence type="ECO:0000256" key="1">
    <source>
        <dbReference type="ARBA" id="ARBA00004123"/>
    </source>
</evidence>
<dbReference type="InterPro" id="IPR038510">
    <property type="entry name" value="Spt4_sf"/>
</dbReference>
<dbReference type="Proteomes" id="UP000199752">
    <property type="component" value="Chromosome 2"/>
</dbReference>
<dbReference type="InterPro" id="IPR029040">
    <property type="entry name" value="RPABC4/Spt4"/>
</dbReference>
<reference evidence="7 8" key="3">
    <citation type="submission" date="2017-10" db="EMBL/GenBank/DDBJ databases">
        <title>Consistent, comparative and evidence-based genome annotation and re-annotation for the closely-related species, Cryptosporidium parvum, C. hominis and C. tyzzeri.</title>
        <authorList>
            <person name="Baptista R.P."/>
            <person name="Li Y."/>
            <person name="Sateriale A."/>
            <person name="Striepen B."/>
            <person name="Kissinger J.C."/>
        </authorList>
    </citation>
    <scope>NUCLEOTIDE SEQUENCE [LARGE SCALE GENOMIC DNA]</scope>
    <source>
        <strain evidence="7">30976</strain>
    </source>
</reference>
<dbReference type="Gene3D" id="3.30.40.210">
    <property type="match status" value="1"/>
</dbReference>
<gene>
    <name evidence="6" type="ORF">CHUDEA2_2820</name>
    <name evidence="7" type="ORF">GY17_00002237</name>
</gene>
<evidence type="ECO:0000313" key="6">
    <source>
        <dbReference type="EMBL" id="CUV04640.1"/>
    </source>
</evidence>
<dbReference type="VEuPathDB" id="CryptoDB:GY17_00002237"/>
<keyword evidence="8" id="KW-1185">Reference proteome</keyword>
<keyword evidence="3" id="KW-0804">Transcription</keyword>
<evidence type="ECO:0000256" key="3">
    <source>
        <dbReference type="ARBA" id="ARBA00023163"/>
    </source>
</evidence>
<evidence type="ECO:0000313" key="7">
    <source>
        <dbReference type="EMBL" id="PPS95177.1"/>
    </source>
</evidence>
<dbReference type="InterPro" id="IPR009287">
    <property type="entry name" value="Spt4"/>
</dbReference>
<dbReference type="SMART" id="SM01389">
    <property type="entry name" value="Spt4"/>
    <property type="match status" value="1"/>
</dbReference>
<dbReference type="PANTHER" id="PTHR12882:SF1">
    <property type="entry name" value="TRANSCRIPTION ELONGATION FACTOR SPT4"/>
    <property type="match status" value="1"/>
</dbReference>